<protein>
    <submittedName>
        <fullName evidence="1">Uncharacterized protein</fullName>
    </submittedName>
</protein>
<dbReference type="EMBL" id="CP032829">
    <property type="protein sequence ID" value="AYJ86561.1"/>
    <property type="molecule type" value="Genomic_DNA"/>
</dbReference>
<evidence type="ECO:0000313" key="2">
    <source>
        <dbReference type="Proteomes" id="UP000276254"/>
    </source>
</evidence>
<sequence>MRGLHVDRGKGRGPGRELDQLVPAVVVLDRAVAGDTGVGTHDVEPLLAATSDMVRHPAEREVVASVTQLPGQLAAKRDDIRPANRGIRRRRG</sequence>
<evidence type="ECO:0000313" key="1">
    <source>
        <dbReference type="EMBL" id="AYJ86561.1"/>
    </source>
</evidence>
<keyword evidence="2" id="KW-1185">Reference proteome</keyword>
<gene>
    <name evidence="1" type="ORF">D3Y57_12005</name>
</gene>
<accession>A0A494TL71</accession>
<organism evidence="1 2">
    <name type="scientific">Sphingomonas paeninsulae</name>
    <dbReference type="NCBI Taxonomy" id="2319844"/>
    <lineage>
        <taxon>Bacteria</taxon>
        <taxon>Pseudomonadati</taxon>
        <taxon>Pseudomonadota</taxon>
        <taxon>Alphaproteobacteria</taxon>
        <taxon>Sphingomonadales</taxon>
        <taxon>Sphingomonadaceae</taxon>
        <taxon>Sphingomonas</taxon>
    </lineage>
</organism>
<dbReference type="KEGG" id="spha:D3Y57_12005"/>
<name>A0A494TL71_SPHPE</name>
<reference evidence="1 2" key="1">
    <citation type="submission" date="2018-09" db="EMBL/GenBank/DDBJ databases">
        <title>Sphingomonas peninsula sp. nov., isolated from fildes peninsula, Antarctic soil.</title>
        <authorList>
            <person name="Yingchao G."/>
        </authorList>
    </citation>
    <scope>NUCLEOTIDE SEQUENCE [LARGE SCALE GENOMIC DNA]</scope>
    <source>
        <strain evidence="1 2">YZ-8</strain>
    </source>
</reference>
<dbReference type="AlphaFoldDB" id="A0A494TL71"/>
<dbReference type="Proteomes" id="UP000276254">
    <property type="component" value="Chromosome"/>
</dbReference>
<proteinExistence type="predicted"/>